<protein>
    <submittedName>
        <fullName evidence="2">Uncharacterized protein</fullName>
    </submittedName>
</protein>
<gene>
    <name evidence="2" type="ORF">BT96DRAFT_996225</name>
</gene>
<sequence>MDLESWQANVASNFSSPEPRLQDYLPRPERVNSQYHGLFDFRQDYAARKSFGLSLLPAYVHAKKLGQGAKFFHQATYMWLSLFLKIVPRDENRWLSTQNVSHASFTVETLRRILMKM</sequence>
<organism evidence="2 3">
    <name type="scientific">Gymnopus androsaceus JB14</name>
    <dbReference type="NCBI Taxonomy" id="1447944"/>
    <lineage>
        <taxon>Eukaryota</taxon>
        <taxon>Fungi</taxon>
        <taxon>Dikarya</taxon>
        <taxon>Basidiomycota</taxon>
        <taxon>Agaricomycotina</taxon>
        <taxon>Agaricomycetes</taxon>
        <taxon>Agaricomycetidae</taxon>
        <taxon>Agaricales</taxon>
        <taxon>Marasmiineae</taxon>
        <taxon>Omphalotaceae</taxon>
        <taxon>Gymnopus</taxon>
    </lineage>
</organism>
<evidence type="ECO:0000313" key="2">
    <source>
        <dbReference type="EMBL" id="KAE9396950.1"/>
    </source>
</evidence>
<evidence type="ECO:0000313" key="3">
    <source>
        <dbReference type="Proteomes" id="UP000799118"/>
    </source>
</evidence>
<feature type="region of interest" description="Disordered" evidence="1">
    <location>
        <begin position="1"/>
        <end position="22"/>
    </location>
</feature>
<dbReference type="Proteomes" id="UP000799118">
    <property type="component" value="Unassembled WGS sequence"/>
</dbReference>
<reference evidence="2" key="1">
    <citation type="journal article" date="2019" name="Environ. Microbiol.">
        <title>Fungal ecological strategies reflected in gene transcription - a case study of two litter decomposers.</title>
        <authorList>
            <person name="Barbi F."/>
            <person name="Kohler A."/>
            <person name="Barry K."/>
            <person name="Baskaran P."/>
            <person name="Daum C."/>
            <person name="Fauchery L."/>
            <person name="Ihrmark K."/>
            <person name="Kuo A."/>
            <person name="LaButti K."/>
            <person name="Lipzen A."/>
            <person name="Morin E."/>
            <person name="Grigoriev I.V."/>
            <person name="Henrissat B."/>
            <person name="Lindahl B."/>
            <person name="Martin F."/>
        </authorList>
    </citation>
    <scope>NUCLEOTIDE SEQUENCE</scope>
    <source>
        <strain evidence="2">JB14</strain>
    </source>
</reference>
<dbReference type="AlphaFoldDB" id="A0A6A4HGZ8"/>
<proteinExistence type="predicted"/>
<dbReference type="EMBL" id="ML769505">
    <property type="protein sequence ID" value="KAE9396950.1"/>
    <property type="molecule type" value="Genomic_DNA"/>
</dbReference>
<name>A0A6A4HGZ8_9AGAR</name>
<accession>A0A6A4HGZ8</accession>
<keyword evidence="3" id="KW-1185">Reference proteome</keyword>
<evidence type="ECO:0000256" key="1">
    <source>
        <dbReference type="SAM" id="MobiDB-lite"/>
    </source>
</evidence>
<feature type="compositionally biased region" description="Polar residues" evidence="1">
    <location>
        <begin position="1"/>
        <end position="16"/>
    </location>
</feature>